<sequence>MKVATVKLEGQQRSYLLFEYASSSTPLHLYKDERSRLLEQVASSEIYFDESTGTMAKVKSDKHLWRQRPLRWFFRDFIEKRLLFQFEARKEVRSKKVVRAAGLLTPHCVAWGVSLNPFNRRGSLLLMEHLDGVMTGEQYFKGLDEASRRRFLAQFCEDIMRLARAGYVHRDLHMNNVLCKPTGTIIWVDTHVKPMPRGNRAKWRAIYRSISQRGLLDDHYRQWIHDDMKQRWLAS</sequence>
<dbReference type="SUPFAM" id="SSF56112">
    <property type="entry name" value="Protein kinase-like (PK-like)"/>
    <property type="match status" value="1"/>
</dbReference>
<comment type="caution">
    <text evidence="1">The sequence shown here is derived from an EMBL/GenBank/DDBJ whole genome shotgun (WGS) entry which is preliminary data.</text>
</comment>
<dbReference type="EMBL" id="QPII01000006">
    <property type="protein sequence ID" value="RCV89365.1"/>
    <property type="molecule type" value="Genomic_DNA"/>
</dbReference>
<evidence type="ECO:0000313" key="2">
    <source>
        <dbReference type="Proteomes" id="UP000252405"/>
    </source>
</evidence>
<evidence type="ECO:0008006" key="3">
    <source>
        <dbReference type="Google" id="ProtNLM"/>
    </source>
</evidence>
<dbReference type="Gene3D" id="1.10.510.10">
    <property type="entry name" value="Transferase(Phosphotransferase) domain 1"/>
    <property type="match status" value="1"/>
</dbReference>
<accession>A0A368TX67</accession>
<keyword evidence="2" id="KW-1185">Reference proteome</keyword>
<dbReference type="Proteomes" id="UP000252405">
    <property type="component" value="Unassembled WGS sequence"/>
</dbReference>
<dbReference type="RefSeq" id="WP_114478844.1">
    <property type="nucleotide sequence ID" value="NZ_QPII01000006.1"/>
</dbReference>
<dbReference type="OrthoDB" id="5584901at2"/>
<dbReference type="Pfam" id="PF06293">
    <property type="entry name" value="Kdo"/>
    <property type="match status" value="1"/>
</dbReference>
<gene>
    <name evidence="1" type="ORF">DU505_09970</name>
</gene>
<proteinExistence type="predicted"/>
<dbReference type="InterPro" id="IPR011009">
    <property type="entry name" value="Kinase-like_dom_sf"/>
</dbReference>
<name>A0A368TX67_9GAMM</name>
<dbReference type="AlphaFoldDB" id="A0A368TX67"/>
<evidence type="ECO:0000313" key="1">
    <source>
        <dbReference type="EMBL" id="RCV89365.1"/>
    </source>
</evidence>
<protein>
    <recommendedName>
        <fullName evidence="3">Protein kinase domain-containing protein</fullName>
    </recommendedName>
</protein>
<organism evidence="1 2">
    <name type="scientific">Billgrantia montanilacus</name>
    <dbReference type="NCBI Taxonomy" id="2282305"/>
    <lineage>
        <taxon>Bacteria</taxon>
        <taxon>Pseudomonadati</taxon>
        <taxon>Pseudomonadota</taxon>
        <taxon>Gammaproteobacteria</taxon>
        <taxon>Oceanospirillales</taxon>
        <taxon>Halomonadaceae</taxon>
        <taxon>Billgrantia</taxon>
    </lineage>
</organism>
<reference evidence="1 2" key="1">
    <citation type="submission" date="2018-07" db="EMBL/GenBank/DDBJ databases">
        <title>Halomonas montanilacus sp. nov., isolated from Lake Pengyan on Tibetan Plateau.</title>
        <authorList>
            <person name="Lu H."/>
            <person name="Xing P."/>
            <person name="Wu Q."/>
        </authorList>
    </citation>
    <scope>NUCLEOTIDE SEQUENCE [LARGE SCALE GENOMIC DNA]</scope>
    <source>
        <strain evidence="1 2">PYC7W</strain>
    </source>
</reference>